<evidence type="ECO:0000259" key="1">
    <source>
        <dbReference type="PROSITE" id="PS51766"/>
    </source>
</evidence>
<feature type="domain" description="Dockerin" evidence="1">
    <location>
        <begin position="1"/>
        <end position="62"/>
    </location>
</feature>
<evidence type="ECO:0000313" key="2">
    <source>
        <dbReference type="EMBL" id="SVD17888.1"/>
    </source>
</evidence>
<accession>A0A382T950</accession>
<dbReference type="GO" id="GO:0004553">
    <property type="term" value="F:hydrolase activity, hydrolyzing O-glycosyl compounds"/>
    <property type="evidence" value="ECO:0007669"/>
    <property type="project" value="InterPro"/>
</dbReference>
<dbReference type="Gene3D" id="1.10.1330.10">
    <property type="entry name" value="Dockerin domain"/>
    <property type="match status" value="1"/>
</dbReference>
<proteinExistence type="predicted"/>
<gene>
    <name evidence="2" type="ORF">METZ01_LOCUS370742</name>
</gene>
<protein>
    <recommendedName>
        <fullName evidence="1">Dockerin domain-containing protein</fullName>
    </recommendedName>
</protein>
<dbReference type="InterPro" id="IPR018247">
    <property type="entry name" value="EF_Hand_1_Ca_BS"/>
</dbReference>
<reference evidence="2" key="1">
    <citation type="submission" date="2018-05" db="EMBL/GenBank/DDBJ databases">
        <authorList>
            <person name="Lanie J.A."/>
            <person name="Ng W.-L."/>
            <person name="Kazmierczak K.M."/>
            <person name="Andrzejewski T.M."/>
            <person name="Davidsen T.M."/>
            <person name="Wayne K.J."/>
            <person name="Tettelin H."/>
            <person name="Glass J.I."/>
            <person name="Rusch D."/>
            <person name="Podicherti R."/>
            <person name="Tsui H.-C.T."/>
            <person name="Winkler M.E."/>
        </authorList>
    </citation>
    <scope>NUCLEOTIDE SEQUENCE</scope>
</reference>
<dbReference type="InterPro" id="IPR036439">
    <property type="entry name" value="Dockerin_dom_sf"/>
</dbReference>
<dbReference type="CDD" id="cd14256">
    <property type="entry name" value="Dockerin_I"/>
    <property type="match status" value="1"/>
</dbReference>
<dbReference type="EMBL" id="UINC01134378">
    <property type="protein sequence ID" value="SVD17888.1"/>
    <property type="molecule type" value="Genomic_DNA"/>
</dbReference>
<name>A0A382T950_9ZZZZ</name>
<dbReference type="GO" id="GO:0000272">
    <property type="term" value="P:polysaccharide catabolic process"/>
    <property type="evidence" value="ECO:0007669"/>
    <property type="project" value="InterPro"/>
</dbReference>
<organism evidence="2">
    <name type="scientific">marine metagenome</name>
    <dbReference type="NCBI Taxonomy" id="408172"/>
    <lineage>
        <taxon>unclassified sequences</taxon>
        <taxon>metagenomes</taxon>
        <taxon>ecological metagenomes</taxon>
    </lineage>
</organism>
<dbReference type="InterPro" id="IPR016134">
    <property type="entry name" value="Dockerin_dom"/>
</dbReference>
<dbReference type="InterPro" id="IPR002105">
    <property type="entry name" value="Dockerin_1_rpt"/>
</dbReference>
<dbReference type="AlphaFoldDB" id="A0A382T950"/>
<feature type="non-terminal residue" evidence="2">
    <location>
        <position position="1"/>
    </location>
</feature>
<dbReference type="PROSITE" id="PS00018">
    <property type="entry name" value="EF_HAND_1"/>
    <property type="match status" value="2"/>
</dbReference>
<dbReference type="SUPFAM" id="SSF63446">
    <property type="entry name" value="Type I dockerin domain"/>
    <property type="match status" value="1"/>
</dbReference>
<sequence length="62" mass="6146">TCSAGDVNADGIINVLDIVAAVNFVLGLGSPTDDQACAADYNSDGIINVLDIVAIVNVVLGG</sequence>
<dbReference type="PROSITE" id="PS51766">
    <property type="entry name" value="DOCKERIN"/>
    <property type="match status" value="1"/>
</dbReference>
<dbReference type="Pfam" id="PF00404">
    <property type="entry name" value="Dockerin_1"/>
    <property type="match status" value="1"/>
</dbReference>